<evidence type="ECO:0000313" key="1">
    <source>
        <dbReference type="Ensembl" id="ENSCMIP00000029716.1"/>
    </source>
</evidence>
<dbReference type="AlphaFoldDB" id="A0A4W3IQE2"/>
<reference evidence="2" key="2">
    <citation type="journal article" date="2007" name="PLoS Biol.">
        <title>Survey sequencing and comparative analysis of the elephant shark (Callorhinchus milii) genome.</title>
        <authorList>
            <person name="Venkatesh B."/>
            <person name="Kirkness E.F."/>
            <person name="Loh Y.H."/>
            <person name="Halpern A.L."/>
            <person name="Lee A.P."/>
            <person name="Johnson J."/>
            <person name="Dandona N."/>
            <person name="Viswanathan L.D."/>
            <person name="Tay A."/>
            <person name="Venter J.C."/>
            <person name="Strausberg R.L."/>
            <person name="Brenner S."/>
        </authorList>
    </citation>
    <scope>NUCLEOTIDE SEQUENCE [LARGE SCALE GENOMIC DNA]</scope>
</reference>
<name>A0A4W3IQE2_CALMI</name>
<evidence type="ECO:0000313" key="2">
    <source>
        <dbReference type="Proteomes" id="UP000314986"/>
    </source>
</evidence>
<accession>A0A4W3IQE2</accession>
<dbReference type="Proteomes" id="UP000314986">
    <property type="component" value="Unassembled WGS sequence"/>
</dbReference>
<sequence length="86" mass="9843">MSDTEHFMGRLKISNKGIDIKSAISNAIRVEPSGAFHSIPFQARSVIYDIFHQGDLTFNRIRRKKDKIILAFDKLKMLKILQTPSP</sequence>
<reference evidence="2" key="3">
    <citation type="journal article" date="2014" name="Nature">
        <title>Elephant shark genome provides unique insights into gnathostome evolution.</title>
        <authorList>
            <consortium name="International Elephant Shark Genome Sequencing Consortium"/>
            <person name="Venkatesh B."/>
            <person name="Lee A.P."/>
            <person name="Ravi V."/>
            <person name="Maurya A.K."/>
            <person name="Lian M.M."/>
            <person name="Swann J.B."/>
            <person name="Ohta Y."/>
            <person name="Flajnik M.F."/>
            <person name="Sutoh Y."/>
            <person name="Kasahara M."/>
            <person name="Hoon S."/>
            <person name="Gangu V."/>
            <person name="Roy S.W."/>
            <person name="Irimia M."/>
            <person name="Korzh V."/>
            <person name="Kondrychyn I."/>
            <person name="Lim Z.W."/>
            <person name="Tay B.H."/>
            <person name="Tohari S."/>
            <person name="Kong K.W."/>
            <person name="Ho S."/>
            <person name="Lorente-Galdos B."/>
            <person name="Quilez J."/>
            <person name="Marques-Bonet T."/>
            <person name="Raney B.J."/>
            <person name="Ingham P.W."/>
            <person name="Tay A."/>
            <person name="Hillier L.W."/>
            <person name="Minx P."/>
            <person name="Boehm T."/>
            <person name="Wilson R.K."/>
            <person name="Brenner S."/>
            <person name="Warren W.C."/>
        </authorList>
    </citation>
    <scope>NUCLEOTIDE SEQUENCE [LARGE SCALE GENOMIC DNA]</scope>
</reference>
<organism evidence="1 2">
    <name type="scientific">Callorhinchus milii</name>
    <name type="common">Ghost shark</name>
    <dbReference type="NCBI Taxonomy" id="7868"/>
    <lineage>
        <taxon>Eukaryota</taxon>
        <taxon>Metazoa</taxon>
        <taxon>Chordata</taxon>
        <taxon>Craniata</taxon>
        <taxon>Vertebrata</taxon>
        <taxon>Chondrichthyes</taxon>
        <taxon>Holocephali</taxon>
        <taxon>Chimaeriformes</taxon>
        <taxon>Callorhinchidae</taxon>
        <taxon>Callorhinchus</taxon>
    </lineage>
</organism>
<reference evidence="2" key="1">
    <citation type="journal article" date="2006" name="Science">
        <title>Ancient noncoding elements conserved in the human genome.</title>
        <authorList>
            <person name="Venkatesh B."/>
            <person name="Kirkness E.F."/>
            <person name="Loh Y.H."/>
            <person name="Halpern A.L."/>
            <person name="Lee A.P."/>
            <person name="Johnson J."/>
            <person name="Dandona N."/>
            <person name="Viswanathan L.D."/>
            <person name="Tay A."/>
            <person name="Venter J.C."/>
            <person name="Strausberg R.L."/>
            <person name="Brenner S."/>
        </authorList>
    </citation>
    <scope>NUCLEOTIDE SEQUENCE [LARGE SCALE GENOMIC DNA]</scope>
</reference>
<dbReference type="Gene3D" id="3.30.450.30">
    <property type="entry name" value="Dynein light chain 2a, cytoplasmic"/>
    <property type="match status" value="1"/>
</dbReference>
<dbReference type="STRING" id="7868.ENSCMIP00000029716"/>
<keyword evidence="2" id="KW-1185">Reference proteome</keyword>
<dbReference type="Ensembl" id="ENSCMIT00000030182.1">
    <property type="protein sequence ID" value="ENSCMIP00000029716.1"/>
    <property type="gene ID" value="ENSCMIG00000012825.1"/>
</dbReference>
<reference evidence="1" key="4">
    <citation type="submission" date="2025-08" db="UniProtKB">
        <authorList>
            <consortium name="Ensembl"/>
        </authorList>
    </citation>
    <scope>IDENTIFICATION</scope>
</reference>
<protein>
    <submittedName>
        <fullName evidence="1">Uncharacterized protein</fullName>
    </submittedName>
</protein>
<dbReference type="InParanoid" id="A0A4W3IQE2"/>
<dbReference type="SUPFAM" id="SSF103196">
    <property type="entry name" value="Roadblock/LC7 domain"/>
    <property type="match status" value="1"/>
</dbReference>
<proteinExistence type="predicted"/>
<reference evidence="1" key="5">
    <citation type="submission" date="2025-09" db="UniProtKB">
        <authorList>
            <consortium name="Ensembl"/>
        </authorList>
    </citation>
    <scope>IDENTIFICATION</scope>
</reference>